<proteinExistence type="inferred from homology"/>
<comment type="similarity">
    <text evidence="3 13">Belongs to the transcription factor STAT family.</text>
</comment>
<dbReference type="Gene3D" id="3.30.505.10">
    <property type="entry name" value="SH2 domain"/>
    <property type="match status" value="1"/>
</dbReference>
<dbReference type="SUPFAM" id="SSF55550">
    <property type="entry name" value="SH2 domain"/>
    <property type="match status" value="1"/>
</dbReference>
<evidence type="ECO:0000256" key="10">
    <source>
        <dbReference type="ARBA" id="ARBA00023163"/>
    </source>
</evidence>
<dbReference type="Gene3D" id="1.20.1050.20">
    <property type="entry name" value="STAT transcription factor, all-alpha domain"/>
    <property type="match status" value="1"/>
</dbReference>
<dbReference type="Gene3D" id="1.10.238.10">
    <property type="entry name" value="EF-hand"/>
    <property type="match status" value="1"/>
</dbReference>
<evidence type="ECO:0000256" key="1">
    <source>
        <dbReference type="ARBA" id="ARBA00004123"/>
    </source>
</evidence>
<dbReference type="GO" id="GO:0005634">
    <property type="term" value="C:nucleus"/>
    <property type="evidence" value="ECO:0007669"/>
    <property type="project" value="UniProtKB-SubCell"/>
</dbReference>
<dbReference type="FunFam" id="2.60.40.630:FF:000002">
    <property type="entry name" value="Signal transducer and activator of transcription"/>
    <property type="match status" value="1"/>
</dbReference>
<organism evidence="16 17">
    <name type="scientific">Meganyctiphanes norvegica</name>
    <name type="common">Northern krill</name>
    <name type="synonym">Thysanopoda norvegica</name>
    <dbReference type="NCBI Taxonomy" id="48144"/>
    <lineage>
        <taxon>Eukaryota</taxon>
        <taxon>Metazoa</taxon>
        <taxon>Ecdysozoa</taxon>
        <taxon>Arthropoda</taxon>
        <taxon>Crustacea</taxon>
        <taxon>Multicrustacea</taxon>
        <taxon>Malacostraca</taxon>
        <taxon>Eumalacostraca</taxon>
        <taxon>Eucarida</taxon>
        <taxon>Euphausiacea</taxon>
        <taxon>Euphausiidae</taxon>
        <taxon>Meganyctiphanes</taxon>
    </lineage>
</organism>
<keyword evidence="11 13" id="KW-0539">Nucleus</keyword>
<dbReference type="EMBL" id="CAXKWB010001887">
    <property type="protein sequence ID" value="CAL4065737.1"/>
    <property type="molecule type" value="Genomic_DNA"/>
</dbReference>
<dbReference type="InterPro" id="IPR000980">
    <property type="entry name" value="SH2"/>
</dbReference>
<dbReference type="InterPro" id="IPR015988">
    <property type="entry name" value="STAT_TF_CC"/>
</dbReference>
<dbReference type="FunFam" id="1.10.238.10:FF:000029">
    <property type="entry name" value="Signal transducer and transcription activator 6"/>
    <property type="match status" value="1"/>
</dbReference>
<dbReference type="Proteomes" id="UP001497623">
    <property type="component" value="Unassembled WGS sequence"/>
</dbReference>
<keyword evidence="9 13" id="KW-0010">Activator</keyword>
<evidence type="ECO:0000256" key="3">
    <source>
        <dbReference type="ARBA" id="ARBA00005586"/>
    </source>
</evidence>
<dbReference type="InterPro" id="IPR035858">
    <property type="entry name" value="STAT5a/5b_DBD"/>
</dbReference>
<feature type="non-terminal residue" evidence="16">
    <location>
        <position position="780"/>
    </location>
</feature>
<dbReference type="Gene3D" id="2.60.40.630">
    <property type="entry name" value="STAT transcription factor, DNA-binding domain"/>
    <property type="match status" value="1"/>
</dbReference>
<dbReference type="InterPro" id="IPR012345">
    <property type="entry name" value="STAT_TF_DNA-bd_N"/>
</dbReference>
<dbReference type="PROSITE" id="PS50001">
    <property type="entry name" value="SH2"/>
    <property type="match status" value="1"/>
</dbReference>
<dbReference type="InterPro" id="IPR013801">
    <property type="entry name" value="STAT_TF_DNA-bd"/>
</dbReference>
<keyword evidence="8 13" id="KW-0238">DNA-binding</keyword>
<dbReference type="Gene3D" id="1.10.532.10">
    <property type="entry name" value="STAT transcription factor, N-terminal domain"/>
    <property type="match status" value="1"/>
</dbReference>
<dbReference type="Pfam" id="PF01017">
    <property type="entry name" value="STAT_alpha"/>
    <property type="match status" value="1"/>
</dbReference>
<dbReference type="InterPro" id="IPR008967">
    <property type="entry name" value="p53-like_TF_DNA-bd_sf"/>
</dbReference>
<dbReference type="PANTHER" id="PTHR11801">
    <property type="entry name" value="SIGNAL TRANSDUCER AND ACTIVATOR OF TRANSCRIPTION"/>
    <property type="match status" value="1"/>
</dbReference>
<evidence type="ECO:0000256" key="9">
    <source>
        <dbReference type="ARBA" id="ARBA00023159"/>
    </source>
</evidence>
<dbReference type="CDD" id="cd16849">
    <property type="entry name" value="STAT5_DBD"/>
    <property type="match status" value="1"/>
</dbReference>
<evidence type="ECO:0000256" key="4">
    <source>
        <dbReference type="ARBA" id="ARBA00022490"/>
    </source>
</evidence>
<evidence type="ECO:0000256" key="14">
    <source>
        <dbReference type="SAM" id="MobiDB-lite"/>
    </source>
</evidence>
<evidence type="ECO:0000256" key="5">
    <source>
        <dbReference type="ARBA" id="ARBA00022553"/>
    </source>
</evidence>
<protein>
    <recommendedName>
        <fullName evidence="13">Signal transducer and activator of transcription</fullName>
    </recommendedName>
</protein>
<dbReference type="Pfam" id="PF02865">
    <property type="entry name" value="STAT_int"/>
    <property type="match status" value="1"/>
</dbReference>
<dbReference type="GO" id="GO:0003677">
    <property type="term" value="F:DNA binding"/>
    <property type="evidence" value="ECO:0007669"/>
    <property type="project" value="UniProtKB-KW"/>
</dbReference>
<keyword evidence="6 12" id="KW-0727">SH2 domain</keyword>
<dbReference type="GO" id="GO:0006357">
    <property type="term" value="P:regulation of transcription by RNA polymerase II"/>
    <property type="evidence" value="ECO:0007669"/>
    <property type="project" value="UniProtKB-ARBA"/>
</dbReference>
<feature type="compositionally biased region" description="Polar residues" evidence="14">
    <location>
        <begin position="748"/>
        <end position="761"/>
    </location>
</feature>
<comment type="subcellular location">
    <subcellularLocation>
        <location evidence="2 13">Cytoplasm</location>
    </subcellularLocation>
    <subcellularLocation>
        <location evidence="1 13">Nucleus</location>
    </subcellularLocation>
</comment>
<dbReference type="InterPro" id="IPR046994">
    <property type="entry name" value="STAT5_CC"/>
</dbReference>
<feature type="domain" description="SH2" evidence="15">
    <location>
        <begin position="578"/>
        <end position="695"/>
    </location>
</feature>
<evidence type="ECO:0000256" key="11">
    <source>
        <dbReference type="ARBA" id="ARBA00023242"/>
    </source>
</evidence>
<evidence type="ECO:0000256" key="2">
    <source>
        <dbReference type="ARBA" id="ARBA00004496"/>
    </source>
</evidence>
<keyword evidence="4 13" id="KW-0963">Cytoplasm</keyword>
<keyword evidence="17" id="KW-1185">Reference proteome</keyword>
<keyword evidence="7 13" id="KW-0805">Transcription regulation</keyword>
<dbReference type="InterPro" id="IPR013799">
    <property type="entry name" value="STAT_TF_prot_interaction"/>
</dbReference>
<evidence type="ECO:0000256" key="8">
    <source>
        <dbReference type="ARBA" id="ARBA00023125"/>
    </source>
</evidence>
<accession>A0AAV2PX16</accession>
<sequence>MSLWNRAQQLPPDALAQVQQVYGDQSLPMEVRHYLANWIEDRLHQWNEIAQETLHHRHWSYVISKVLVQKTNSGLKSTSRHTYFFIPKDFEEACMGRRERYLNNNPLGLVGIIRQCLNAELNLVTQHENMMGGGACQSNMAVEPCAEIVQRLEVSTELRSNGQNTTKMKNLEEKKKNFNPSCYINGRVSEILTRSSKPSQENQIIYHVLKRKKKNGQKWDQKRYVSGLLQRRLALAEKHKGTIDELNSLQQRILDEELINWKREQQMAGNGKTFNHNKLDQIQEWCEQLAEIIWLNRHQIKECERHKSQVPIAAPGGVDMLPTLNSHITRLLSSLVTSTFIIEKQPPQVMKTNTRFTSTVRLLVGGKLNVHMTPPQVRVSIISEAQANALLKNDQMNKGECSGEILNNTGTMEYHQSSRQLSVSFRNMQLRKIKRAEKKGTESVMDEKFSLLFQSQFSVGGGELVFQVWTLSLPVVVIVHGNQEPHAWATVSWDNAFAEQGRVPFTVPEKVPWPQIADMLDTKIKAATGRGLTEDNIKFLAGKAFRNPNMTEFTNALLTWSQFCKEPLSDRSFTFWEWFFAVMKVTREHLRAQWNDSSVIGFVGRRQAEEMLKGSKSGTFLLRFSDSELGGVTIAWMYEDATKGNQRDVFMLQPFVIKDFSIRALSDRIADLNYLMYLYPNIPKESAFGKYYTPVQEQNPATTNGYVRPLLRTHVPGWMNSNSAFDSFPNTPQSYYQQPHEIMGDPPSVSSSIAESVNPDQKPSLDSPLFDAANVLSSDF</sequence>
<dbReference type="Pfam" id="PF00017">
    <property type="entry name" value="SH2"/>
    <property type="match status" value="1"/>
</dbReference>
<evidence type="ECO:0000256" key="7">
    <source>
        <dbReference type="ARBA" id="ARBA00023015"/>
    </source>
</evidence>
<dbReference type="SMART" id="SM00964">
    <property type="entry name" value="STAT_int"/>
    <property type="match status" value="1"/>
</dbReference>
<evidence type="ECO:0000259" key="15">
    <source>
        <dbReference type="PROSITE" id="PS50001"/>
    </source>
</evidence>
<dbReference type="InterPro" id="IPR036860">
    <property type="entry name" value="SH2_dom_sf"/>
</dbReference>
<gene>
    <name evidence="16" type="ORF">MNOR_LOCUS5026</name>
</gene>
<dbReference type="GO" id="GO:0003700">
    <property type="term" value="F:DNA-binding transcription factor activity"/>
    <property type="evidence" value="ECO:0007669"/>
    <property type="project" value="InterPro"/>
</dbReference>
<dbReference type="SUPFAM" id="SSF48092">
    <property type="entry name" value="Transcription factor STAT-4 N-domain"/>
    <property type="match status" value="1"/>
</dbReference>
<dbReference type="InterPro" id="IPR048988">
    <property type="entry name" value="STAT_linker"/>
</dbReference>
<evidence type="ECO:0000256" key="12">
    <source>
        <dbReference type="PROSITE-ProRule" id="PRU00191"/>
    </source>
</evidence>
<keyword evidence="5 13" id="KW-0597">Phosphoprotein</keyword>
<keyword evidence="10 13" id="KW-0804">Transcription</keyword>
<dbReference type="Pfam" id="PF02864">
    <property type="entry name" value="STAT_bind"/>
    <property type="match status" value="1"/>
</dbReference>
<dbReference type="InterPro" id="IPR036535">
    <property type="entry name" value="STAT_N_sf"/>
</dbReference>
<evidence type="ECO:0000313" key="17">
    <source>
        <dbReference type="Proteomes" id="UP001497623"/>
    </source>
</evidence>
<comment type="caution">
    <text evidence="16">The sequence shown here is derived from an EMBL/GenBank/DDBJ whole genome shotgun (WGS) entry which is preliminary data.</text>
</comment>
<dbReference type="AlphaFoldDB" id="A0AAV2PX16"/>
<reference evidence="16 17" key="1">
    <citation type="submission" date="2024-05" db="EMBL/GenBank/DDBJ databases">
        <authorList>
            <person name="Wallberg A."/>
        </authorList>
    </citation>
    <scope>NUCLEOTIDE SEQUENCE [LARGE SCALE GENOMIC DNA]</scope>
</reference>
<evidence type="ECO:0000256" key="6">
    <source>
        <dbReference type="ARBA" id="ARBA00022999"/>
    </source>
</evidence>
<dbReference type="CDD" id="cd09919">
    <property type="entry name" value="SH2_STAT_family"/>
    <property type="match status" value="1"/>
</dbReference>
<dbReference type="SUPFAM" id="SSF47655">
    <property type="entry name" value="STAT"/>
    <property type="match status" value="1"/>
</dbReference>
<dbReference type="GO" id="GO:0005829">
    <property type="term" value="C:cytosol"/>
    <property type="evidence" value="ECO:0007669"/>
    <property type="project" value="UniProtKB-ARBA"/>
</dbReference>
<dbReference type="InterPro" id="IPR001217">
    <property type="entry name" value="STAT"/>
</dbReference>
<dbReference type="GO" id="GO:0007166">
    <property type="term" value="P:cell surface receptor signaling pathway"/>
    <property type="evidence" value="ECO:0007669"/>
    <property type="project" value="UniProtKB-ARBA"/>
</dbReference>
<dbReference type="Pfam" id="PF21354">
    <property type="entry name" value="STAT_linker"/>
    <property type="match status" value="1"/>
</dbReference>
<evidence type="ECO:0000313" key="16">
    <source>
        <dbReference type="EMBL" id="CAL4065737.1"/>
    </source>
</evidence>
<dbReference type="CDD" id="cd16855">
    <property type="entry name" value="STAT5_CCD"/>
    <property type="match status" value="1"/>
</dbReference>
<feature type="region of interest" description="Disordered" evidence="14">
    <location>
        <begin position="739"/>
        <end position="769"/>
    </location>
</feature>
<dbReference type="InterPro" id="IPR013800">
    <property type="entry name" value="STAT_TF_alpha"/>
</dbReference>
<dbReference type="SUPFAM" id="SSF49417">
    <property type="entry name" value="p53-like transcription factors"/>
    <property type="match status" value="1"/>
</dbReference>
<name>A0AAV2PX16_MEGNR</name>
<evidence type="ECO:0000256" key="13">
    <source>
        <dbReference type="RuleBase" id="RU046415"/>
    </source>
</evidence>